<feature type="compositionally biased region" description="Basic and acidic residues" evidence="1">
    <location>
        <begin position="35"/>
        <end position="44"/>
    </location>
</feature>
<dbReference type="RefSeq" id="WP_344765620.1">
    <property type="nucleotide sequence ID" value="NZ_BAAAZE010000016.1"/>
</dbReference>
<evidence type="ECO:0000256" key="1">
    <source>
        <dbReference type="SAM" id="MobiDB-lite"/>
    </source>
</evidence>
<evidence type="ECO:0000313" key="3">
    <source>
        <dbReference type="Proteomes" id="UP001501353"/>
    </source>
</evidence>
<feature type="region of interest" description="Disordered" evidence="1">
    <location>
        <begin position="20"/>
        <end position="52"/>
    </location>
</feature>
<comment type="caution">
    <text evidence="2">The sequence shown here is derived from an EMBL/GenBank/DDBJ whole genome shotgun (WGS) entry which is preliminary data.</text>
</comment>
<reference evidence="3" key="1">
    <citation type="journal article" date="2019" name="Int. J. Syst. Evol. Microbiol.">
        <title>The Global Catalogue of Microorganisms (GCM) 10K type strain sequencing project: providing services to taxonomists for standard genome sequencing and annotation.</title>
        <authorList>
            <consortium name="The Broad Institute Genomics Platform"/>
            <consortium name="The Broad Institute Genome Sequencing Center for Infectious Disease"/>
            <person name="Wu L."/>
            <person name="Ma J."/>
        </authorList>
    </citation>
    <scope>NUCLEOTIDE SEQUENCE [LARGE SCALE GENOMIC DNA]</scope>
    <source>
        <strain evidence="3">JCM 16673</strain>
    </source>
</reference>
<organism evidence="2 3">
    <name type="scientific">Actimicrobium antarcticum</name>
    <dbReference type="NCBI Taxonomy" id="1051899"/>
    <lineage>
        <taxon>Bacteria</taxon>
        <taxon>Pseudomonadati</taxon>
        <taxon>Pseudomonadota</taxon>
        <taxon>Betaproteobacteria</taxon>
        <taxon>Burkholderiales</taxon>
        <taxon>Oxalobacteraceae</taxon>
        <taxon>Actimicrobium</taxon>
    </lineage>
</organism>
<feature type="region of interest" description="Disordered" evidence="1">
    <location>
        <begin position="71"/>
        <end position="110"/>
    </location>
</feature>
<name>A0ABP7U0L3_9BURK</name>
<evidence type="ECO:0000313" key="2">
    <source>
        <dbReference type="EMBL" id="GAA4034034.1"/>
    </source>
</evidence>
<dbReference type="SUPFAM" id="SSF52058">
    <property type="entry name" value="L domain-like"/>
    <property type="match status" value="1"/>
</dbReference>
<dbReference type="EMBL" id="BAAAZE010000016">
    <property type="protein sequence ID" value="GAA4034034.1"/>
    <property type="molecule type" value="Genomic_DNA"/>
</dbReference>
<accession>A0ABP7U0L3</accession>
<keyword evidence="3" id="KW-1185">Reference proteome</keyword>
<dbReference type="Gene3D" id="3.80.10.10">
    <property type="entry name" value="Ribonuclease Inhibitor"/>
    <property type="match status" value="1"/>
</dbReference>
<dbReference type="InterPro" id="IPR032675">
    <property type="entry name" value="LRR_dom_sf"/>
</dbReference>
<gene>
    <name evidence="2" type="ORF">GCM10022212_36610</name>
</gene>
<dbReference type="Proteomes" id="UP001501353">
    <property type="component" value="Unassembled WGS sequence"/>
</dbReference>
<proteinExistence type="predicted"/>
<protein>
    <submittedName>
        <fullName evidence="2">Uncharacterized protein</fullName>
    </submittedName>
</protein>
<sequence>MSFISRTKNVITHLAASCGLQPDSASNKKSPASKESVRLPRRDPNLSGRAEQAKLRRQAEKLASFDRMPTIVGGQTDLLPQNSTEESGLLASPSDNKPKAEPSVPRRGSGLQLVGSHNNFFRMKMRVRPNWAGHKDFTELTAYVYGNKNMSSAERKERLAIANKVVDCQTNPKSDGMLSISDSPNVTALPRIPLKVKELYVSDMANLKTPPNFEESKRPDEAPSLERYTLYNCTGLKRTPDISHLSNLKYLDLDGCNNLTEMPHVGKDSTLEFLNMNRCGELNKPLRKFEGTKLEKFFMDDVNARNFERKDFMTDYQMRKLDHCETLPYVPGNLFNINKEPPALEK</sequence>